<dbReference type="InterPro" id="IPR047854">
    <property type="entry name" value="RFC_lid"/>
</dbReference>
<dbReference type="Proteomes" id="UP001141552">
    <property type="component" value="Unassembled WGS sequence"/>
</dbReference>
<feature type="compositionally biased region" description="Low complexity" evidence="11">
    <location>
        <begin position="842"/>
        <end position="853"/>
    </location>
</feature>
<dbReference type="InterPro" id="IPR003593">
    <property type="entry name" value="AAA+_ATPase"/>
</dbReference>
<feature type="compositionally biased region" description="Pro residues" evidence="11">
    <location>
        <begin position="33"/>
        <end position="44"/>
    </location>
</feature>
<keyword evidence="4" id="KW-0547">Nucleotide-binding</keyword>
<feature type="region of interest" description="Disordered" evidence="11">
    <location>
        <begin position="834"/>
        <end position="875"/>
    </location>
</feature>
<keyword evidence="5" id="KW-0067">ATP-binding</keyword>
<evidence type="ECO:0000256" key="5">
    <source>
        <dbReference type="ARBA" id="ARBA00022840"/>
    </source>
</evidence>
<organism evidence="13 14">
    <name type="scientific">Turnera subulata</name>
    <dbReference type="NCBI Taxonomy" id="218843"/>
    <lineage>
        <taxon>Eukaryota</taxon>
        <taxon>Viridiplantae</taxon>
        <taxon>Streptophyta</taxon>
        <taxon>Embryophyta</taxon>
        <taxon>Tracheophyta</taxon>
        <taxon>Spermatophyta</taxon>
        <taxon>Magnoliopsida</taxon>
        <taxon>eudicotyledons</taxon>
        <taxon>Gunneridae</taxon>
        <taxon>Pentapetalae</taxon>
        <taxon>rosids</taxon>
        <taxon>fabids</taxon>
        <taxon>Malpighiales</taxon>
        <taxon>Passifloraceae</taxon>
        <taxon>Turnera</taxon>
    </lineage>
</organism>
<dbReference type="InterPro" id="IPR027417">
    <property type="entry name" value="P-loop_NTPase"/>
</dbReference>
<dbReference type="SMART" id="SM00382">
    <property type="entry name" value="AAA"/>
    <property type="match status" value="1"/>
</dbReference>
<dbReference type="CDD" id="cd18140">
    <property type="entry name" value="HLD_clamp_RFC"/>
    <property type="match status" value="1"/>
</dbReference>
<feature type="compositionally biased region" description="Low complexity" evidence="11">
    <location>
        <begin position="863"/>
        <end position="875"/>
    </location>
</feature>
<feature type="compositionally biased region" description="Basic and acidic residues" evidence="11">
    <location>
        <begin position="45"/>
        <end position="77"/>
    </location>
</feature>
<dbReference type="FunFam" id="1.10.8.60:FF:000074">
    <property type="entry name" value="Chromosome transmission fidelity protein 18"/>
    <property type="match status" value="1"/>
</dbReference>
<comment type="subunit">
    <text evidence="2">Heterotetramer of subunits RFC2, RFC3, RFC4 and RFC5 that can form a complex with RFC1.</text>
</comment>
<feature type="region of interest" description="Disordered" evidence="11">
    <location>
        <begin position="18"/>
        <end position="110"/>
    </location>
</feature>
<evidence type="ECO:0000256" key="11">
    <source>
        <dbReference type="SAM" id="MobiDB-lite"/>
    </source>
</evidence>
<evidence type="ECO:0000256" key="1">
    <source>
        <dbReference type="ARBA" id="ARBA00004123"/>
    </source>
</evidence>
<feature type="domain" description="AAA+ ATPase" evidence="12">
    <location>
        <begin position="320"/>
        <end position="475"/>
    </location>
</feature>
<dbReference type="GO" id="GO:0006260">
    <property type="term" value="P:DNA replication"/>
    <property type="evidence" value="ECO:0007669"/>
    <property type="project" value="UniProtKB-KW"/>
</dbReference>
<gene>
    <name evidence="13" type="ORF">Tsubulata_024307</name>
</gene>
<dbReference type="OrthoDB" id="2195431at2759"/>
<dbReference type="GO" id="GO:0005524">
    <property type="term" value="F:ATP binding"/>
    <property type="evidence" value="ECO:0007669"/>
    <property type="project" value="UniProtKB-KW"/>
</dbReference>
<evidence type="ECO:0000259" key="12">
    <source>
        <dbReference type="SMART" id="SM00382"/>
    </source>
</evidence>
<keyword evidence="6" id="KW-0238">DNA-binding</keyword>
<evidence type="ECO:0000256" key="3">
    <source>
        <dbReference type="ARBA" id="ARBA00022705"/>
    </source>
</evidence>
<reference evidence="13" key="2">
    <citation type="journal article" date="2023" name="Plants (Basel)">
        <title>Annotation of the Turnera subulata (Passifloraceae) Draft Genome Reveals the S-Locus Evolved after the Divergence of Turneroideae from Passifloroideae in a Stepwise Manner.</title>
        <authorList>
            <person name="Henning P.M."/>
            <person name="Roalson E.H."/>
            <person name="Mir W."/>
            <person name="McCubbin A.G."/>
            <person name="Shore J.S."/>
        </authorList>
    </citation>
    <scope>NUCLEOTIDE SEQUENCE</scope>
    <source>
        <strain evidence="13">F60SS</strain>
    </source>
</reference>
<dbReference type="GO" id="GO:0005634">
    <property type="term" value="C:nucleus"/>
    <property type="evidence" value="ECO:0007669"/>
    <property type="project" value="UniProtKB-SubCell"/>
</dbReference>
<proteinExistence type="inferred from homology"/>
<evidence type="ECO:0000256" key="6">
    <source>
        <dbReference type="ARBA" id="ARBA00023125"/>
    </source>
</evidence>
<evidence type="ECO:0000313" key="13">
    <source>
        <dbReference type="EMBL" id="KAJ4841176.1"/>
    </source>
</evidence>
<evidence type="ECO:0000256" key="4">
    <source>
        <dbReference type="ARBA" id="ARBA00022741"/>
    </source>
</evidence>
<keyword evidence="3" id="KW-0235">DNA replication</keyword>
<evidence type="ECO:0000256" key="10">
    <source>
        <dbReference type="ARBA" id="ARBA00069525"/>
    </source>
</evidence>
<comment type="similarity">
    <text evidence="9">Belongs to the activator 1 small subunits family. CTF18 subfamily.</text>
</comment>
<dbReference type="InterPro" id="IPR003959">
    <property type="entry name" value="ATPase_AAA_core"/>
</dbReference>
<dbReference type="Gene3D" id="1.10.8.60">
    <property type="match status" value="1"/>
</dbReference>
<dbReference type="CDD" id="cd00009">
    <property type="entry name" value="AAA"/>
    <property type="match status" value="1"/>
</dbReference>
<feature type="region of interest" description="Disordered" evidence="11">
    <location>
        <begin position="415"/>
        <end position="435"/>
    </location>
</feature>
<evidence type="ECO:0000256" key="9">
    <source>
        <dbReference type="ARBA" id="ARBA00043975"/>
    </source>
</evidence>
<evidence type="ECO:0000256" key="7">
    <source>
        <dbReference type="ARBA" id="ARBA00023242"/>
    </source>
</evidence>
<dbReference type="AlphaFoldDB" id="A0A9Q0G3B0"/>
<accession>A0A9Q0G3B0</accession>
<keyword evidence="14" id="KW-1185">Reference proteome</keyword>
<dbReference type="EMBL" id="JAKUCV010002869">
    <property type="protein sequence ID" value="KAJ4841176.1"/>
    <property type="molecule type" value="Genomic_DNA"/>
</dbReference>
<comment type="subcellular location">
    <subcellularLocation>
        <location evidence="1">Nucleus</location>
    </subcellularLocation>
</comment>
<dbReference type="Gene3D" id="3.40.50.300">
    <property type="entry name" value="P-loop containing nucleotide triphosphate hydrolases"/>
    <property type="match status" value="1"/>
</dbReference>
<keyword evidence="8" id="KW-0131">Cell cycle</keyword>
<evidence type="ECO:0000313" key="14">
    <source>
        <dbReference type="Proteomes" id="UP001141552"/>
    </source>
</evidence>
<sequence>MDMDMDIDMDIPLEELELLEANSNFHDDYMDPPSRPPFPSPPHSPADKVNKRPRSDGHEADAVPSEEKRSKVGHEEDGPGVAEEEDDDWLRYSPQPTPPPQEEEFGGVAEEPVKEKFVSRYASEIDGDFIPVTAPSSGDRVYAKICRVEGMGTAKRLDVKNSGGLIMEPINVLLQRLEQEAFTKALQASSGDQSDIILPETEVVHEQLWVDKYAPKSFTELLSDEHTNREVLLWLKQWDSCVYGSEVRSTGDEVLSALRRHTSVTQIQKPSDSTFLRKNQGHRWSNGGFRHSSYVDNNNGKLKGVEELWSKKSRLTGPPEQKVLLLCGPPGLGKTTLAHVAAKHCGYRVVEVNASDDRSSATIETKILDVVQMNSVTADSRPKCLVIDEIDGALGDGKGAVEVILKMVAAEGKSDTGKEVPAKGEQSGRISSKKGRKTASLLRPVICVCNDLYAPALRPLRQVAKVHIFVQPTVSRVVSRLKYICNKEGMKTSSYALTALAEYTECDIRSCLNTLQFLNKKKEALNVLDISSQVVGRKDMSRSIYDVWKEVFQKRKAKHERKPNNTSGGMSSQFDFLHSLISNRGDYDVILDGLHENILQLHYHDPVMHKTVKCFNSLAISDLMHQFVMRTQQMPLLAYQPSLAISIHQLVAQIQKPNIEWPKSYQRCRTSMMEKVEVLRSWRNKILPYVSRHLSIKSFIEDSSSPLLHILSPPTVRPVALHLLTEKEKNDVTQYALFSELHDTLFIFDPIVDLIFLGSQQDYCSGHYVLPLAVKQVLVHEVEKQKILQVSRSVNLTDGDIQENHSFIERKNSGARCTKMNLGAELVAFVGSGKDASNTRHSVPSGSTVSSTSNDGRCSVSNAKPKSLGSSKKPSAAASSFFDRFRKVGNKGFQNADSAVQKATTSDRDSRPLLFKFNEGFTNAVKRPVRMRDFLL</sequence>
<dbReference type="InterPro" id="IPR053016">
    <property type="entry name" value="CTF18-RFC_complex"/>
</dbReference>
<dbReference type="Pfam" id="PF00004">
    <property type="entry name" value="AAA"/>
    <property type="match status" value="1"/>
</dbReference>
<comment type="caution">
    <text evidence="13">The sequence shown here is derived from an EMBL/GenBank/DDBJ whole genome shotgun (WGS) entry which is preliminary data.</text>
</comment>
<dbReference type="GO" id="GO:0016887">
    <property type="term" value="F:ATP hydrolysis activity"/>
    <property type="evidence" value="ECO:0007669"/>
    <property type="project" value="InterPro"/>
</dbReference>
<evidence type="ECO:0000256" key="2">
    <source>
        <dbReference type="ARBA" id="ARBA00011480"/>
    </source>
</evidence>
<dbReference type="SUPFAM" id="SSF52540">
    <property type="entry name" value="P-loop containing nucleoside triphosphate hydrolases"/>
    <property type="match status" value="1"/>
</dbReference>
<name>A0A9Q0G3B0_9ROSI</name>
<dbReference type="PANTHER" id="PTHR46765">
    <property type="entry name" value="P-LOOP CONTAINING NUCLEOSIDE TRIPHOSPHATE HYDROLASES SUPERFAMILY PROTEIN"/>
    <property type="match status" value="1"/>
</dbReference>
<reference evidence="13" key="1">
    <citation type="submission" date="2022-02" db="EMBL/GenBank/DDBJ databases">
        <authorList>
            <person name="Henning P.M."/>
            <person name="McCubbin A.G."/>
            <person name="Shore J.S."/>
        </authorList>
    </citation>
    <scope>NUCLEOTIDE SEQUENCE</scope>
    <source>
        <strain evidence="13">F60SS</strain>
        <tissue evidence="13">Leaves</tissue>
    </source>
</reference>
<dbReference type="GO" id="GO:0003677">
    <property type="term" value="F:DNA binding"/>
    <property type="evidence" value="ECO:0007669"/>
    <property type="project" value="UniProtKB-KW"/>
</dbReference>
<evidence type="ECO:0000256" key="8">
    <source>
        <dbReference type="ARBA" id="ARBA00023306"/>
    </source>
</evidence>
<keyword evidence="7" id="KW-0539">Nucleus</keyword>
<dbReference type="PANTHER" id="PTHR46765:SF1">
    <property type="entry name" value="P-LOOP CONTAINING NUCLEOSIDE TRIPHOSPHATE HYDROLASES SUPERFAMILY PROTEIN"/>
    <property type="match status" value="1"/>
</dbReference>
<protein>
    <recommendedName>
        <fullName evidence="10">Chromosome transmission fidelity protein 18 homolog</fullName>
    </recommendedName>
</protein>